<dbReference type="PROSITE" id="PS00061">
    <property type="entry name" value="ADH_SHORT"/>
    <property type="match status" value="1"/>
</dbReference>
<dbReference type="EMBL" id="VSSQ01000010">
    <property type="protein sequence ID" value="MPL59731.1"/>
    <property type="molecule type" value="Genomic_DNA"/>
</dbReference>
<protein>
    <submittedName>
        <fullName evidence="3">Uncharacterized protein</fullName>
    </submittedName>
</protein>
<gene>
    <name evidence="3" type="ORF">SDC9_05286</name>
</gene>
<dbReference type="InterPro" id="IPR036291">
    <property type="entry name" value="NAD(P)-bd_dom_sf"/>
</dbReference>
<dbReference type="Gene3D" id="3.40.50.720">
    <property type="entry name" value="NAD(P)-binding Rossmann-like Domain"/>
    <property type="match status" value="1"/>
</dbReference>
<dbReference type="PRINTS" id="PR00081">
    <property type="entry name" value="GDHRDH"/>
</dbReference>
<organism evidence="3">
    <name type="scientific">bioreactor metagenome</name>
    <dbReference type="NCBI Taxonomy" id="1076179"/>
    <lineage>
        <taxon>unclassified sequences</taxon>
        <taxon>metagenomes</taxon>
        <taxon>ecological metagenomes</taxon>
    </lineage>
</organism>
<proteinExistence type="inferred from homology"/>
<evidence type="ECO:0000313" key="3">
    <source>
        <dbReference type="EMBL" id="MPL59731.1"/>
    </source>
</evidence>
<dbReference type="PANTHER" id="PTHR44196">
    <property type="entry name" value="DEHYDROGENASE/REDUCTASE SDR FAMILY MEMBER 7B"/>
    <property type="match status" value="1"/>
</dbReference>
<accession>A0A644T1C8</accession>
<dbReference type="PIRSF" id="PIRSF000126">
    <property type="entry name" value="11-beta-HSD1"/>
    <property type="match status" value="1"/>
</dbReference>
<dbReference type="InterPro" id="IPR020904">
    <property type="entry name" value="Sc_DH/Rdtase_CS"/>
</dbReference>
<evidence type="ECO:0000256" key="1">
    <source>
        <dbReference type="ARBA" id="ARBA00006484"/>
    </source>
</evidence>
<dbReference type="AlphaFoldDB" id="A0A644T1C8"/>
<dbReference type="Pfam" id="PF00106">
    <property type="entry name" value="adh_short"/>
    <property type="match status" value="1"/>
</dbReference>
<dbReference type="PRINTS" id="PR00080">
    <property type="entry name" value="SDRFAMILY"/>
</dbReference>
<comment type="caution">
    <text evidence="3">The sequence shown here is derived from an EMBL/GenBank/DDBJ whole genome shotgun (WGS) entry which is preliminary data.</text>
</comment>
<dbReference type="GO" id="GO:0016491">
    <property type="term" value="F:oxidoreductase activity"/>
    <property type="evidence" value="ECO:0007669"/>
    <property type="project" value="UniProtKB-KW"/>
</dbReference>
<evidence type="ECO:0000256" key="2">
    <source>
        <dbReference type="ARBA" id="ARBA00023002"/>
    </source>
</evidence>
<dbReference type="CDD" id="cd05233">
    <property type="entry name" value="SDR_c"/>
    <property type="match status" value="1"/>
</dbReference>
<dbReference type="PANTHER" id="PTHR44196:SF2">
    <property type="entry name" value="SHORT-CHAIN DEHYDROGENASE-RELATED"/>
    <property type="match status" value="1"/>
</dbReference>
<comment type="similarity">
    <text evidence="1">Belongs to the short-chain dehydrogenases/reductases (SDR) family.</text>
</comment>
<name>A0A644T1C8_9ZZZZ</name>
<sequence length="279" mass="30763">MEFYDKWALITGASMGLGRAFAMECAGRGMRLFLVALPGSGLPELAARLAGDYGIETRWLEGDLTELDTLKLLRNRIADEGIGIDLLVNNAGIGTVGRFMDHTLEYHEATIELNTLALVRIIRFFLPELRSHKASILNVASLGAFFPMPTMSIYSATKSFVLRFSLALREELGDEVGVSVLCPNAIRTTEEVNFYIDNLGFIARHACYTAECIARAGLDGVARNQAIIVPGTINQVVAFLSQIVPRTLVNKTIRHYWGRFLECHCKKLPASVSLPRKSA</sequence>
<reference evidence="3" key="1">
    <citation type="submission" date="2019-08" db="EMBL/GenBank/DDBJ databases">
        <authorList>
            <person name="Kucharzyk K."/>
            <person name="Murdoch R.W."/>
            <person name="Higgins S."/>
            <person name="Loffler F."/>
        </authorList>
    </citation>
    <scope>NUCLEOTIDE SEQUENCE</scope>
</reference>
<keyword evidence="2" id="KW-0560">Oxidoreductase</keyword>
<dbReference type="InterPro" id="IPR002347">
    <property type="entry name" value="SDR_fam"/>
</dbReference>
<dbReference type="SUPFAM" id="SSF51735">
    <property type="entry name" value="NAD(P)-binding Rossmann-fold domains"/>
    <property type="match status" value="1"/>
</dbReference>
<dbReference type="GO" id="GO:0016020">
    <property type="term" value="C:membrane"/>
    <property type="evidence" value="ECO:0007669"/>
    <property type="project" value="TreeGrafter"/>
</dbReference>